<keyword evidence="1" id="KW-0472">Membrane</keyword>
<protein>
    <submittedName>
        <fullName evidence="2">Uncharacterized protein</fullName>
    </submittedName>
</protein>
<keyword evidence="1" id="KW-0812">Transmembrane</keyword>
<feature type="transmembrane region" description="Helical" evidence="1">
    <location>
        <begin position="30"/>
        <end position="48"/>
    </location>
</feature>
<dbReference type="EMBL" id="QTKU01000003">
    <property type="protein sequence ID" value="MBS8261245.1"/>
    <property type="molecule type" value="Genomic_DNA"/>
</dbReference>
<name>A0A944CEZ1_9HYPH</name>
<keyword evidence="1" id="KW-1133">Transmembrane helix</keyword>
<sequence>MPTDVKDTSPENPNGPKPFAIGYIRSTGEALVIGGLFFGFGFVVLGLFGGVKPLAALAIVPLLVSFWHYPMIDRSQPQLGANEQGLFVERIGFIDWASIDQMTLYQSSVRSIELVGLEISLTSALPAAVNEKHMFPLWKSVMTRNWKLSRQADGTDHLTIKLNTLAGEPEEILQRLLAYRPV</sequence>
<accession>A0A944CEZ1</accession>
<feature type="transmembrane region" description="Helical" evidence="1">
    <location>
        <begin position="54"/>
        <end position="72"/>
    </location>
</feature>
<proteinExistence type="predicted"/>
<reference evidence="2" key="1">
    <citation type="submission" date="2018-08" db="EMBL/GenBank/DDBJ databases">
        <authorList>
            <person name="Jin W."/>
            <person name="Wang H."/>
            <person name="Yang Y."/>
            <person name="Li M."/>
            <person name="Liu J."/>
        </authorList>
    </citation>
    <scope>NUCLEOTIDE SEQUENCE</scope>
    <source>
        <strain evidence="2">AESS21</strain>
    </source>
</reference>
<evidence type="ECO:0000313" key="2">
    <source>
        <dbReference type="EMBL" id="MBS8261245.1"/>
    </source>
</evidence>
<evidence type="ECO:0000313" key="3">
    <source>
        <dbReference type="Proteomes" id="UP000705379"/>
    </source>
</evidence>
<dbReference type="AlphaFoldDB" id="A0A944CEZ1"/>
<dbReference type="Proteomes" id="UP000705379">
    <property type="component" value="Unassembled WGS sequence"/>
</dbReference>
<dbReference type="RefSeq" id="WP_213216668.1">
    <property type="nucleotide sequence ID" value="NZ_QTKU01000003.1"/>
</dbReference>
<gene>
    <name evidence="2" type="ORF">DYI23_13560</name>
</gene>
<evidence type="ECO:0000256" key="1">
    <source>
        <dbReference type="SAM" id="Phobius"/>
    </source>
</evidence>
<reference evidence="2" key="2">
    <citation type="journal article" date="2021" name="Microorganisms">
        <title>Bacterial Dimethylsulfoniopropionate Biosynthesis in the East China Sea.</title>
        <authorList>
            <person name="Liu J."/>
            <person name="Zhang Y."/>
            <person name="Liu J."/>
            <person name="Zhong H."/>
            <person name="Williams B.T."/>
            <person name="Zheng Y."/>
            <person name="Curson A.R.J."/>
            <person name="Sun C."/>
            <person name="Sun H."/>
            <person name="Song D."/>
            <person name="Wagner Mackenzie B."/>
            <person name="Bermejo Martinez A."/>
            <person name="Todd J.D."/>
            <person name="Zhang X.H."/>
        </authorList>
    </citation>
    <scope>NUCLEOTIDE SEQUENCE</scope>
    <source>
        <strain evidence="2">AESS21</strain>
    </source>
</reference>
<organism evidence="2 3">
    <name type="scientific">Roseibium polysiphoniae</name>
    <dbReference type="NCBI Taxonomy" id="2571221"/>
    <lineage>
        <taxon>Bacteria</taxon>
        <taxon>Pseudomonadati</taxon>
        <taxon>Pseudomonadota</taxon>
        <taxon>Alphaproteobacteria</taxon>
        <taxon>Hyphomicrobiales</taxon>
        <taxon>Stappiaceae</taxon>
        <taxon>Roseibium</taxon>
    </lineage>
</organism>
<comment type="caution">
    <text evidence="2">The sequence shown here is derived from an EMBL/GenBank/DDBJ whole genome shotgun (WGS) entry which is preliminary data.</text>
</comment>